<comment type="caution">
    <text evidence="2">The sequence shown here is derived from an EMBL/GenBank/DDBJ whole genome shotgun (WGS) entry which is preliminary data.</text>
</comment>
<dbReference type="EMBL" id="MFKF01000199">
    <property type="protein sequence ID" value="OGG50892.1"/>
    <property type="molecule type" value="Genomic_DNA"/>
</dbReference>
<dbReference type="Proteomes" id="UP000178606">
    <property type="component" value="Unassembled WGS sequence"/>
</dbReference>
<dbReference type="InterPro" id="IPR036278">
    <property type="entry name" value="Sialidase_sf"/>
</dbReference>
<sequence length="420" mass="46825">MDSNFEQLIRSKSPEETLFLHFGSQFGRMIELKDGTLLNILHTQEKRLSSDGGVTWTEPEPLLDAEGNRVGAGNPGPFRLKSGGIGMVYDQSERAQFERSVWFTRSGDEGRAWSRPVRVSEPYNNVVFYQGAVVASSGRIVVPVYGFIGGVDPVYHAVEKQHPQRGRALFGDRWAVVGHHDYESMLCFSWAYTSDDEGETWHRNVGKRAGGGGGEMLVNLDYTAGGHHACEEPVAVETSPGRLLMLLRTPLGRFYQAWSQDDGTTWTMPEPAALASSRAPAALGKVPGTDDLLILWNQASAEEIQRGRQRLRLSSAVSKDGGATWRHRRNVFNSREGDVTCVEPPPIQCYRSAERSPRLPPDDIEATYPTLAFWQDRAIITYGCRERSYMAIDEGTGWVTRQGVYTTVCTALPISWFYAR</sequence>
<organism evidence="2 3">
    <name type="scientific">Handelsmanbacteria sp. (strain RIFCSPLOWO2_12_FULL_64_10)</name>
    <dbReference type="NCBI Taxonomy" id="1817868"/>
    <lineage>
        <taxon>Bacteria</taxon>
        <taxon>Candidatus Handelsmaniibacteriota</taxon>
    </lineage>
</organism>
<proteinExistence type="predicted"/>
<accession>A0A1F6CPT8</accession>
<dbReference type="Gene3D" id="2.120.10.10">
    <property type="match status" value="1"/>
</dbReference>
<dbReference type="AlphaFoldDB" id="A0A1F6CPT8"/>
<evidence type="ECO:0000259" key="1">
    <source>
        <dbReference type="Pfam" id="PF13088"/>
    </source>
</evidence>
<gene>
    <name evidence="2" type="ORF">A3F84_06850</name>
</gene>
<dbReference type="SUPFAM" id="SSF50939">
    <property type="entry name" value="Sialidases"/>
    <property type="match status" value="1"/>
</dbReference>
<dbReference type="Pfam" id="PF13088">
    <property type="entry name" value="BNR_2"/>
    <property type="match status" value="1"/>
</dbReference>
<feature type="domain" description="Sialidase" evidence="1">
    <location>
        <begin position="50"/>
        <end position="376"/>
    </location>
</feature>
<reference evidence="2 3" key="1">
    <citation type="journal article" date="2016" name="Nat. Commun.">
        <title>Thousands of microbial genomes shed light on interconnected biogeochemical processes in an aquifer system.</title>
        <authorList>
            <person name="Anantharaman K."/>
            <person name="Brown C.T."/>
            <person name="Hug L.A."/>
            <person name="Sharon I."/>
            <person name="Castelle C.J."/>
            <person name="Probst A.J."/>
            <person name="Thomas B.C."/>
            <person name="Singh A."/>
            <person name="Wilkins M.J."/>
            <person name="Karaoz U."/>
            <person name="Brodie E.L."/>
            <person name="Williams K.H."/>
            <person name="Hubbard S.S."/>
            <person name="Banfield J.F."/>
        </authorList>
    </citation>
    <scope>NUCLEOTIDE SEQUENCE [LARGE SCALE GENOMIC DNA]</scope>
    <source>
        <strain evidence="3">RIFCSPLOWO2_12_FULL_64_10</strain>
    </source>
</reference>
<dbReference type="PANTHER" id="PTHR43752:SF2">
    <property type="entry name" value="BNR_ASP-BOX REPEAT FAMILY PROTEIN"/>
    <property type="match status" value="1"/>
</dbReference>
<name>A0A1F6CPT8_HANXR</name>
<dbReference type="InterPro" id="IPR011040">
    <property type="entry name" value="Sialidase"/>
</dbReference>
<dbReference type="CDD" id="cd15482">
    <property type="entry name" value="Sialidase_non-viral"/>
    <property type="match status" value="1"/>
</dbReference>
<evidence type="ECO:0000313" key="3">
    <source>
        <dbReference type="Proteomes" id="UP000178606"/>
    </source>
</evidence>
<dbReference type="PANTHER" id="PTHR43752">
    <property type="entry name" value="BNR/ASP-BOX REPEAT FAMILY PROTEIN"/>
    <property type="match status" value="1"/>
</dbReference>
<protein>
    <recommendedName>
        <fullName evidence="1">Sialidase domain-containing protein</fullName>
    </recommendedName>
</protein>
<evidence type="ECO:0000313" key="2">
    <source>
        <dbReference type="EMBL" id="OGG50892.1"/>
    </source>
</evidence>